<dbReference type="Proteomes" id="UP000622552">
    <property type="component" value="Unassembled WGS sequence"/>
</dbReference>
<accession>A0A8J7KMV8</accession>
<sequence length="129" mass="12803">MARFRGIPVLIAMLVLAGCAARPAAPVPAGAPGPAPSAGSGFDPTVRFASFGWLPDGLVTRTVTIERGTDSAFTIEAGKPTSSIGPRVVATFSRPGARRASCVADHVIAGASAGATTEPAPAINGHPAS</sequence>
<dbReference type="AlphaFoldDB" id="A0A8J7KMV8"/>
<keyword evidence="1" id="KW-0732">Signal</keyword>
<comment type="caution">
    <text evidence="2">The sequence shown here is derived from an EMBL/GenBank/DDBJ whole genome shotgun (WGS) entry which is preliminary data.</text>
</comment>
<dbReference type="RefSeq" id="WP_197001712.1">
    <property type="nucleotide sequence ID" value="NZ_BONS01000027.1"/>
</dbReference>
<feature type="chain" id="PRO_5039642953" evidence="1">
    <location>
        <begin position="25"/>
        <end position="129"/>
    </location>
</feature>
<evidence type="ECO:0000256" key="1">
    <source>
        <dbReference type="SAM" id="SignalP"/>
    </source>
</evidence>
<evidence type="ECO:0000313" key="3">
    <source>
        <dbReference type="Proteomes" id="UP000622552"/>
    </source>
</evidence>
<keyword evidence="3" id="KW-1185">Reference proteome</keyword>
<dbReference type="EMBL" id="JADOUF010000001">
    <property type="protein sequence ID" value="MBG6134472.1"/>
    <property type="molecule type" value="Genomic_DNA"/>
</dbReference>
<evidence type="ECO:0000313" key="2">
    <source>
        <dbReference type="EMBL" id="MBG6134472.1"/>
    </source>
</evidence>
<protein>
    <submittedName>
        <fullName evidence="2">Uncharacterized protein</fullName>
    </submittedName>
</protein>
<feature type="signal peptide" evidence="1">
    <location>
        <begin position="1"/>
        <end position="24"/>
    </location>
</feature>
<proteinExistence type="predicted"/>
<dbReference type="PROSITE" id="PS51257">
    <property type="entry name" value="PROKAR_LIPOPROTEIN"/>
    <property type="match status" value="1"/>
</dbReference>
<organism evidence="2 3">
    <name type="scientific">Longispora fulva</name>
    <dbReference type="NCBI Taxonomy" id="619741"/>
    <lineage>
        <taxon>Bacteria</taxon>
        <taxon>Bacillati</taxon>
        <taxon>Actinomycetota</taxon>
        <taxon>Actinomycetes</taxon>
        <taxon>Micromonosporales</taxon>
        <taxon>Micromonosporaceae</taxon>
        <taxon>Longispora</taxon>
    </lineage>
</organism>
<name>A0A8J7KMV8_9ACTN</name>
<reference evidence="2" key="1">
    <citation type="submission" date="2020-11" db="EMBL/GenBank/DDBJ databases">
        <title>Sequencing the genomes of 1000 actinobacteria strains.</title>
        <authorList>
            <person name="Klenk H.-P."/>
        </authorList>
    </citation>
    <scope>NUCLEOTIDE SEQUENCE</scope>
    <source>
        <strain evidence="2">DSM 45356</strain>
    </source>
</reference>
<gene>
    <name evidence="2" type="ORF">IW245_000666</name>
</gene>